<accession>A0A556MT93</accession>
<keyword evidence="2 7" id="KW-0349">Heme</keyword>
<evidence type="ECO:0000256" key="7">
    <source>
        <dbReference type="PROSITE-ProRule" id="PRU00433"/>
    </source>
</evidence>
<sequence length="598" mass="66420">MKKLVFIPLLIFVVTGYTIYSCKKSIAPEKAIAQTVAAQIDDFIDATGKLLDRAQSGNADEKALQNQFLQLRLNYKKFEWAAEYFNSGVARFINGPPVQEVEVADGAIFEPAGLQVVEGYLFPKYNPANKKDLIAQIKTLQDNARKIKPFYTNIDMFDWQVFDAGKQEIFRILALGITGFDNPLTLKSSEESIAALNGVKAAMAYYEDNAGDENLSAEFTAAAKYLAENTDFNGFDRAAFITKYGNPITTGITDLQNKLNIHGATYNRLLKMDAKTLFDKDAFNVNAYAPDFNSFVTEKKTALGRLLFSDPILSGNGKRSCQSCHQPDKAFTDGLVKNIVIDGNKPVKRNTPTLLNAALQSSQFYDLRAATLEDQALSVVQNKDEMHGSMKAAAQRLWENKSYRQLFTDAFKTKNRTGIDTLEVMNAIGSYVRSLVSLNSRFDQYMRGNKAALNQEEINGFNIFMGKAKCATCHYMPLFNGAFPPMYILNESEVIGVPQTIAKTAIDTDMGRYNILKTNSFKHAFKISTVRNAALTAPYMHNGVFTTLEQVMDFYNKGGGAGLGYKVDNQTLSPDKLNLTDKESKEVIAFIKALNQGS</sequence>
<evidence type="ECO:0000256" key="5">
    <source>
        <dbReference type="ARBA" id="ARBA00023002"/>
    </source>
</evidence>
<keyword evidence="10" id="KW-1185">Reference proteome</keyword>
<dbReference type="InterPro" id="IPR038352">
    <property type="entry name" value="Imelysin_sf"/>
</dbReference>
<evidence type="ECO:0000256" key="1">
    <source>
        <dbReference type="ARBA" id="ARBA00004196"/>
    </source>
</evidence>
<dbReference type="EMBL" id="VLPK01000001">
    <property type="protein sequence ID" value="TSJ43161.1"/>
    <property type="molecule type" value="Genomic_DNA"/>
</dbReference>
<dbReference type="SUPFAM" id="SSF46626">
    <property type="entry name" value="Cytochrome c"/>
    <property type="match status" value="2"/>
</dbReference>
<dbReference type="RefSeq" id="WP_144246726.1">
    <property type="nucleotide sequence ID" value="NZ_VLPK01000001.1"/>
</dbReference>
<dbReference type="Pfam" id="PF03150">
    <property type="entry name" value="CCP_MauG"/>
    <property type="match status" value="1"/>
</dbReference>
<evidence type="ECO:0000256" key="3">
    <source>
        <dbReference type="ARBA" id="ARBA00022723"/>
    </source>
</evidence>
<dbReference type="PANTHER" id="PTHR30600:SF10">
    <property type="entry name" value="BLL6722 PROTEIN"/>
    <property type="match status" value="1"/>
</dbReference>
<dbReference type="Proteomes" id="UP000318733">
    <property type="component" value="Unassembled WGS sequence"/>
</dbReference>
<evidence type="ECO:0000256" key="2">
    <source>
        <dbReference type="ARBA" id="ARBA00022617"/>
    </source>
</evidence>
<dbReference type="InterPro" id="IPR004852">
    <property type="entry name" value="Di-haem_cyt_c_peroxidsae"/>
</dbReference>
<proteinExistence type="predicted"/>
<evidence type="ECO:0000256" key="6">
    <source>
        <dbReference type="ARBA" id="ARBA00023004"/>
    </source>
</evidence>
<dbReference type="AlphaFoldDB" id="A0A556MT93"/>
<keyword evidence="6 7" id="KW-0408">Iron</keyword>
<dbReference type="GO" id="GO:0020037">
    <property type="term" value="F:heme binding"/>
    <property type="evidence" value="ECO:0007669"/>
    <property type="project" value="InterPro"/>
</dbReference>
<dbReference type="GO" id="GO:0030313">
    <property type="term" value="C:cell envelope"/>
    <property type="evidence" value="ECO:0007669"/>
    <property type="project" value="UniProtKB-SubCell"/>
</dbReference>
<keyword evidence="4" id="KW-0732">Signal</keyword>
<dbReference type="GO" id="GO:0046872">
    <property type="term" value="F:metal ion binding"/>
    <property type="evidence" value="ECO:0007669"/>
    <property type="project" value="UniProtKB-KW"/>
</dbReference>
<protein>
    <submittedName>
        <fullName evidence="9">Cytochrome C peroxidase</fullName>
    </submittedName>
</protein>
<reference evidence="9 10" key="1">
    <citation type="submission" date="2019-07" db="EMBL/GenBank/DDBJ databases">
        <authorList>
            <person name="Huq M.A."/>
        </authorList>
    </citation>
    <scope>NUCLEOTIDE SEQUENCE [LARGE SCALE GENOMIC DNA]</scope>
    <source>
        <strain evidence="9 10">MAH-19</strain>
    </source>
</reference>
<keyword evidence="5" id="KW-0560">Oxidoreductase</keyword>
<comment type="subcellular location">
    <subcellularLocation>
        <location evidence="1">Cell envelope</location>
    </subcellularLocation>
</comment>
<keyword evidence="3 7" id="KW-0479">Metal-binding</keyword>
<gene>
    <name evidence="9" type="ORF">FO440_02930</name>
</gene>
<dbReference type="GO" id="GO:0004130">
    <property type="term" value="F:cytochrome-c peroxidase activity"/>
    <property type="evidence" value="ECO:0007669"/>
    <property type="project" value="TreeGrafter"/>
</dbReference>
<comment type="caution">
    <text evidence="9">The sequence shown here is derived from an EMBL/GenBank/DDBJ whole genome shotgun (WGS) entry which is preliminary data.</text>
</comment>
<evidence type="ECO:0000259" key="8">
    <source>
        <dbReference type="PROSITE" id="PS51007"/>
    </source>
</evidence>
<name>A0A556MT93_9SPHI</name>
<dbReference type="PROSITE" id="PS51257">
    <property type="entry name" value="PROKAR_LIPOPROTEIN"/>
    <property type="match status" value="1"/>
</dbReference>
<dbReference type="OrthoDB" id="9805202at2"/>
<dbReference type="Gene3D" id="1.10.760.10">
    <property type="entry name" value="Cytochrome c-like domain"/>
    <property type="match status" value="2"/>
</dbReference>
<organism evidence="9 10">
    <name type="scientific">Mucilaginibacter corticis</name>
    <dbReference type="NCBI Taxonomy" id="2597670"/>
    <lineage>
        <taxon>Bacteria</taxon>
        <taxon>Pseudomonadati</taxon>
        <taxon>Bacteroidota</taxon>
        <taxon>Sphingobacteriia</taxon>
        <taxon>Sphingobacteriales</taxon>
        <taxon>Sphingobacteriaceae</taxon>
        <taxon>Mucilaginibacter</taxon>
    </lineage>
</organism>
<evidence type="ECO:0000313" key="10">
    <source>
        <dbReference type="Proteomes" id="UP000318733"/>
    </source>
</evidence>
<dbReference type="GO" id="GO:0009055">
    <property type="term" value="F:electron transfer activity"/>
    <property type="evidence" value="ECO:0007669"/>
    <property type="project" value="InterPro"/>
</dbReference>
<dbReference type="InterPro" id="IPR009056">
    <property type="entry name" value="Cyt_c-like_dom"/>
</dbReference>
<dbReference type="InterPro" id="IPR051395">
    <property type="entry name" value="Cytochrome_c_Peroxidase/MauG"/>
</dbReference>
<keyword evidence="9" id="KW-0575">Peroxidase</keyword>
<feature type="domain" description="Cytochrome c" evidence="8">
    <location>
        <begin position="299"/>
        <end position="436"/>
    </location>
</feature>
<dbReference type="Gene3D" id="1.20.1420.20">
    <property type="entry name" value="M75 peptidase, HXXE motif"/>
    <property type="match status" value="1"/>
</dbReference>
<dbReference type="PROSITE" id="PS51007">
    <property type="entry name" value="CYTC"/>
    <property type="match status" value="2"/>
</dbReference>
<dbReference type="InterPro" id="IPR036909">
    <property type="entry name" value="Cyt_c-like_dom_sf"/>
</dbReference>
<feature type="domain" description="Cytochrome c" evidence="8">
    <location>
        <begin position="455"/>
        <end position="595"/>
    </location>
</feature>
<dbReference type="PANTHER" id="PTHR30600">
    <property type="entry name" value="CYTOCHROME C PEROXIDASE-RELATED"/>
    <property type="match status" value="1"/>
</dbReference>
<evidence type="ECO:0000313" key="9">
    <source>
        <dbReference type="EMBL" id="TSJ43161.1"/>
    </source>
</evidence>
<evidence type="ECO:0000256" key="4">
    <source>
        <dbReference type="ARBA" id="ARBA00022729"/>
    </source>
</evidence>